<feature type="region of interest" description="Disordered" evidence="1">
    <location>
        <begin position="110"/>
        <end position="147"/>
    </location>
</feature>
<reference evidence="2 3" key="1">
    <citation type="submission" date="2024-07" db="EMBL/GenBank/DDBJ databases">
        <title>Section-level genome sequencing and comparative genomics of Aspergillus sections Usti and Cavernicolus.</title>
        <authorList>
            <consortium name="Lawrence Berkeley National Laboratory"/>
            <person name="Nybo J.L."/>
            <person name="Vesth T.C."/>
            <person name="Theobald S."/>
            <person name="Frisvad J.C."/>
            <person name="Larsen T.O."/>
            <person name="Kjaerboelling I."/>
            <person name="Rothschild-Mancinelli K."/>
            <person name="Lyhne E.K."/>
            <person name="Kogle M.E."/>
            <person name="Barry K."/>
            <person name="Clum A."/>
            <person name="Na H."/>
            <person name="Ledsgaard L."/>
            <person name="Lin J."/>
            <person name="Lipzen A."/>
            <person name="Kuo A."/>
            <person name="Riley R."/>
            <person name="Mondo S."/>
            <person name="Labutti K."/>
            <person name="Haridas S."/>
            <person name="Pangalinan J."/>
            <person name="Salamov A.A."/>
            <person name="Simmons B.A."/>
            <person name="Magnuson J.K."/>
            <person name="Chen J."/>
            <person name="Drula E."/>
            <person name="Henrissat B."/>
            <person name="Wiebenga A."/>
            <person name="Lubbers R.J."/>
            <person name="Gomes A.C."/>
            <person name="Makela M.R."/>
            <person name="Stajich J."/>
            <person name="Grigoriev I.V."/>
            <person name="Mortensen U.H."/>
            <person name="De Vries R.P."/>
            <person name="Baker S.E."/>
            <person name="Andersen M.R."/>
        </authorList>
    </citation>
    <scope>NUCLEOTIDE SEQUENCE [LARGE SCALE GENOMIC DNA]</scope>
    <source>
        <strain evidence="2 3">CBS 123904</strain>
    </source>
</reference>
<organism evidence="2 3">
    <name type="scientific">Aspergillus pseudoustus</name>
    <dbReference type="NCBI Taxonomy" id="1810923"/>
    <lineage>
        <taxon>Eukaryota</taxon>
        <taxon>Fungi</taxon>
        <taxon>Dikarya</taxon>
        <taxon>Ascomycota</taxon>
        <taxon>Pezizomycotina</taxon>
        <taxon>Eurotiomycetes</taxon>
        <taxon>Eurotiomycetidae</taxon>
        <taxon>Eurotiales</taxon>
        <taxon>Aspergillaceae</taxon>
        <taxon>Aspergillus</taxon>
        <taxon>Aspergillus subgen. Nidulantes</taxon>
    </lineage>
</organism>
<protein>
    <submittedName>
        <fullName evidence="2">Uncharacterized protein</fullName>
    </submittedName>
</protein>
<evidence type="ECO:0000313" key="2">
    <source>
        <dbReference type="EMBL" id="KAL2847864.1"/>
    </source>
</evidence>
<evidence type="ECO:0000313" key="3">
    <source>
        <dbReference type="Proteomes" id="UP001610446"/>
    </source>
</evidence>
<gene>
    <name evidence="2" type="ORF">BJY01DRAFT_212367</name>
</gene>
<accession>A0ABR4K6L1</accession>
<sequence length="147" mass="16291">MHYKSHLFLPPSQHQHPSKMSDMEDRCKTNPAAKAITKSLKHDPTGAGFTHLATDGVLRSFDGDRNVIDYRPLSPEEIAVWLEPWPPALREKLIPMFEGVDGRNVTDVEQLLHPRPELLPPESPEDGLDDASSGGQDQSFGDGKDGK</sequence>
<comment type="caution">
    <text evidence="2">The sequence shown here is derived from an EMBL/GenBank/DDBJ whole genome shotgun (WGS) entry which is preliminary data.</text>
</comment>
<name>A0ABR4K6L1_9EURO</name>
<evidence type="ECO:0000256" key="1">
    <source>
        <dbReference type="SAM" id="MobiDB-lite"/>
    </source>
</evidence>
<proteinExistence type="predicted"/>
<dbReference type="EMBL" id="JBFXLU010000053">
    <property type="protein sequence ID" value="KAL2847864.1"/>
    <property type="molecule type" value="Genomic_DNA"/>
</dbReference>
<keyword evidence="3" id="KW-1185">Reference proteome</keyword>
<dbReference type="Proteomes" id="UP001610446">
    <property type="component" value="Unassembled WGS sequence"/>
</dbReference>
<feature type="compositionally biased region" description="Low complexity" evidence="1">
    <location>
        <begin position="130"/>
        <end position="141"/>
    </location>
</feature>
<feature type="region of interest" description="Disordered" evidence="1">
    <location>
        <begin position="1"/>
        <end position="24"/>
    </location>
</feature>